<dbReference type="EMBL" id="CP101497">
    <property type="protein sequence ID" value="UTT63453.1"/>
    <property type="molecule type" value="Genomic_DNA"/>
</dbReference>
<evidence type="ECO:0000313" key="1">
    <source>
        <dbReference type="EMBL" id="UTT63453.1"/>
    </source>
</evidence>
<reference evidence="1" key="1">
    <citation type="submission" date="2022-07" db="EMBL/GenBank/DDBJ databases">
        <title>Taxonomic analysis of Microcella humidisoli nov. sp., isolated from riverside soil.</title>
        <authorList>
            <person name="Molina K.M."/>
            <person name="Kim S.B."/>
        </authorList>
    </citation>
    <scope>NUCLEOTIDE SEQUENCE</scope>
    <source>
        <strain evidence="1">MMS21-STM10</strain>
    </source>
</reference>
<dbReference type="RefSeq" id="WP_255160585.1">
    <property type="nucleotide sequence ID" value="NZ_CP101497.1"/>
</dbReference>
<evidence type="ECO:0000313" key="2">
    <source>
        <dbReference type="Proteomes" id="UP001060039"/>
    </source>
</evidence>
<organism evidence="1 2">
    <name type="scientific">Microcella humidisoli</name>
    <dbReference type="NCBI Taxonomy" id="2963406"/>
    <lineage>
        <taxon>Bacteria</taxon>
        <taxon>Bacillati</taxon>
        <taxon>Actinomycetota</taxon>
        <taxon>Actinomycetes</taxon>
        <taxon>Micrococcales</taxon>
        <taxon>Microbacteriaceae</taxon>
        <taxon>Microcella</taxon>
    </lineage>
</organism>
<gene>
    <name evidence="1" type="ORF">NNL39_04945</name>
</gene>
<proteinExistence type="predicted"/>
<keyword evidence="2" id="KW-1185">Reference proteome</keyword>
<accession>A0ABY5FZH3</accession>
<name>A0ABY5FZH3_9MICO</name>
<sequence length="313" mass="32849">MSRAVLVWGGAAAAILGVGALALGAVAMTATPAAHVQRYLDALARDDLVTVARLAGLEPPTAMPLGDEGEPSIRRIVSSLAAPDGTVTVVAEYGDDTDAVRVPFVLRPAPPTFGLVPAWAFAQAPVAALEVAADQHDRLVVGERRVQTASPGESVLVNAFVPARVTVRLDEPLVVADPVTVRVPGDAGPVVLAVRPAERLDRAVTEQVEALLIACAEQQVLQPAGCPFGIEIDDRVIDRPSWRLVESPALALAAGEEPGVWLWRGTGTAAITVTVQRLFDGSTAERDDEVEFIVRGEVVLGPEGPRLTVYPPD</sequence>
<dbReference type="Proteomes" id="UP001060039">
    <property type="component" value="Chromosome"/>
</dbReference>
<protein>
    <submittedName>
        <fullName evidence="1">Uncharacterized protein</fullName>
    </submittedName>
</protein>